<accession>A0A919XTV4</accession>
<dbReference type="GO" id="GO:0016747">
    <property type="term" value="F:acyltransferase activity, transferring groups other than amino-acyl groups"/>
    <property type="evidence" value="ECO:0007669"/>
    <property type="project" value="InterPro"/>
</dbReference>
<dbReference type="Pfam" id="PF00583">
    <property type="entry name" value="Acetyltransf_1"/>
    <property type="match status" value="1"/>
</dbReference>
<reference evidence="2 3" key="1">
    <citation type="submission" date="2021-03" db="EMBL/GenBank/DDBJ databases">
        <title>Antimicrobial resistance genes in bacteria isolated from Japanese honey, and their potential for conferring macrolide and lincosamide resistance in the American foulbrood pathogen Paenibacillus larvae.</title>
        <authorList>
            <person name="Okamoto M."/>
            <person name="Kumagai M."/>
            <person name="Kanamori H."/>
            <person name="Takamatsu D."/>
        </authorList>
    </citation>
    <scope>NUCLEOTIDE SEQUENCE [LARGE SCALE GENOMIC DNA]</scope>
    <source>
        <strain evidence="2 3">J41TS12</strain>
    </source>
</reference>
<comment type="caution">
    <text evidence="2">The sequence shown here is derived from an EMBL/GenBank/DDBJ whole genome shotgun (WGS) entry which is preliminary data.</text>
</comment>
<organism evidence="2 3">
    <name type="scientific">Paenibacillus antibioticophila</name>
    <dbReference type="NCBI Taxonomy" id="1274374"/>
    <lineage>
        <taxon>Bacteria</taxon>
        <taxon>Bacillati</taxon>
        <taxon>Bacillota</taxon>
        <taxon>Bacilli</taxon>
        <taxon>Bacillales</taxon>
        <taxon>Paenibacillaceae</taxon>
        <taxon>Paenibacillus</taxon>
    </lineage>
</organism>
<dbReference type="Gene3D" id="3.40.630.30">
    <property type="match status" value="1"/>
</dbReference>
<dbReference type="SUPFAM" id="SSF55729">
    <property type="entry name" value="Acyl-CoA N-acyltransferases (Nat)"/>
    <property type="match status" value="1"/>
</dbReference>
<proteinExistence type="predicted"/>
<dbReference type="AlphaFoldDB" id="A0A919XTV4"/>
<feature type="domain" description="N-acetyltransferase" evidence="1">
    <location>
        <begin position="5"/>
        <end position="140"/>
    </location>
</feature>
<evidence type="ECO:0000313" key="3">
    <source>
        <dbReference type="Proteomes" id="UP000681162"/>
    </source>
</evidence>
<name>A0A919XTV4_9BACL</name>
<evidence type="ECO:0000313" key="2">
    <source>
        <dbReference type="EMBL" id="GIO36320.1"/>
    </source>
</evidence>
<dbReference type="CDD" id="cd04301">
    <property type="entry name" value="NAT_SF"/>
    <property type="match status" value="1"/>
</dbReference>
<dbReference type="PROSITE" id="PS51186">
    <property type="entry name" value="GNAT"/>
    <property type="match status" value="1"/>
</dbReference>
<protein>
    <recommendedName>
        <fullName evidence="1">N-acetyltransferase domain-containing protein</fullName>
    </recommendedName>
</protein>
<dbReference type="Proteomes" id="UP000681162">
    <property type="component" value="Unassembled WGS sequence"/>
</dbReference>
<dbReference type="InterPro" id="IPR000182">
    <property type="entry name" value="GNAT_dom"/>
</dbReference>
<dbReference type="InterPro" id="IPR016181">
    <property type="entry name" value="Acyl_CoA_acyltransferase"/>
</dbReference>
<evidence type="ECO:0000259" key="1">
    <source>
        <dbReference type="PROSITE" id="PS51186"/>
    </source>
</evidence>
<dbReference type="EMBL" id="BORR01000003">
    <property type="protein sequence ID" value="GIO36320.1"/>
    <property type="molecule type" value="Genomic_DNA"/>
</dbReference>
<gene>
    <name evidence="2" type="ORF">J41TS12_11810</name>
</gene>
<dbReference type="RefSeq" id="WP_212938650.1">
    <property type="nucleotide sequence ID" value="NZ_BORR01000003.1"/>
</dbReference>
<keyword evidence="3" id="KW-1185">Reference proteome</keyword>
<sequence>MLNHINSEPVDPAIRELMEIAAGFDPEQQEEMWSRYRSGREAELYAYQDKEEWIGLIGIEMLSPERMDIMHLAIRPEDRLKGYGRGLILEAIVLKKPKLVTAVTDEEGADFFRNIGFSVTGFFAAPGQPELFRCVYEAEE</sequence>